<dbReference type="SUPFAM" id="SSF55979">
    <property type="entry name" value="DNA clamp"/>
    <property type="match status" value="3"/>
</dbReference>
<dbReference type="EMBL" id="SOCN01000001">
    <property type="protein sequence ID" value="TDV24396.1"/>
    <property type="molecule type" value="Genomic_DNA"/>
</dbReference>
<dbReference type="InterPro" id="IPR022634">
    <property type="entry name" value="DNA_polIII_beta_N"/>
</dbReference>
<gene>
    <name evidence="14" type="ORF">BCF59_0361</name>
</gene>
<dbReference type="InterPro" id="IPR022637">
    <property type="entry name" value="DNA_polIII_beta_cen"/>
</dbReference>
<dbReference type="Gene3D" id="3.70.10.10">
    <property type="match status" value="1"/>
</dbReference>
<keyword evidence="10" id="KW-0238">DNA-binding</keyword>
<comment type="similarity">
    <text evidence="3">Belongs to the beta sliding clamp family.</text>
</comment>
<comment type="caution">
    <text evidence="14">The sequence shown here is derived from an EMBL/GenBank/DDBJ whole genome shotgun (WGS) entry which is preliminary data.</text>
</comment>
<evidence type="ECO:0000256" key="8">
    <source>
        <dbReference type="ARBA" id="ARBA00022705"/>
    </source>
</evidence>
<dbReference type="Proteomes" id="UP000295757">
    <property type="component" value="Unassembled WGS sequence"/>
</dbReference>
<evidence type="ECO:0000259" key="13">
    <source>
        <dbReference type="Pfam" id="PF02768"/>
    </source>
</evidence>
<organism evidence="14 15">
    <name type="scientific">Mycoplasmopsis mustelae</name>
    <dbReference type="NCBI Taxonomy" id="171289"/>
    <lineage>
        <taxon>Bacteria</taxon>
        <taxon>Bacillati</taxon>
        <taxon>Mycoplasmatota</taxon>
        <taxon>Mycoplasmoidales</taxon>
        <taxon>Metamycoplasmataceae</taxon>
        <taxon>Mycoplasmopsis</taxon>
    </lineage>
</organism>
<comment type="subcellular location">
    <subcellularLocation>
        <location evidence="2">Cytoplasm</location>
    </subcellularLocation>
</comment>
<dbReference type="OrthoDB" id="397417at2"/>
<dbReference type="Pfam" id="PF00712">
    <property type="entry name" value="DNA_pol3_beta"/>
    <property type="match status" value="1"/>
</dbReference>
<dbReference type="Pfam" id="PF02767">
    <property type="entry name" value="DNA_pol3_beta_2"/>
    <property type="match status" value="1"/>
</dbReference>
<evidence type="ECO:0000256" key="2">
    <source>
        <dbReference type="ARBA" id="ARBA00004496"/>
    </source>
</evidence>
<reference evidence="14 15" key="1">
    <citation type="submission" date="2019-03" db="EMBL/GenBank/DDBJ databases">
        <title>Genomic Encyclopedia of Archaeal and Bacterial Type Strains, Phase II (KMG-II): from individual species to whole genera.</title>
        <authorList>
            <person name="Goeker M."/>
        </authorList>
    </citation>
    <scope>NUCLEOTIDE SEQUENCE [LARGE SCALE GENOMIC DNA]</scope>
    <source>
        <strain evidence="14 15">ATCC 35214</strain>
    </source>
</reference>
<comment type="subunit">
    <text evidence="4">Forms a ring-shaped head-to-tail homodimer around DNA which binds and tethers DNA polymerases and other proteins to the DNA. The DNA replisome complex has a single clamp-loading complex (3 tau and 1 each of delta, delta', psi and chi subunits) which binds 3 Pol III cores (1 core on the leading strand and 2 on the lagging strand) each with a beta sliding clamp dimer. Additional proteins in the replisome are other copies of gamma, psi and chi, Ssb, DNA helicase and RNA primase.</text>
</comment>
<dbReference type="GO" id="GO:0006271">
    <property type="term" value="P:DNA strand elongation involved in DNA replication"/>
    <property type="evidence" value="ECO:0007669"/>
    <property type="project" value="TreeGrafter"/>
</dbReference>
<dbReference type="InterPro" id="IPR046938">
    <property type="entry name" value="DNA_clamp_sf"/>
</dbReference>
<dbReference type="PANTHER" id="PTHR30478">
    <property type="entry name" value="DNA POLYMERASE III SUBUNIT BETA"/>
    <property type="match status" value="1"/>
</dbReference>
<feature type="domain" description="DNA polymerase III beta sliding clamp N-terminal" evidence="11">
    <location>
        <begin position="1"/>
        <end position="121"/>
    </location>
</feature>
<accession>A0A4R7UE97</accession>
<dbReference type="RefSeq" id="WP_134110647.1">
    <property type="nucleotide sequence ID" value="NZ_SOCN01000001.1"/>
</dbReference>
<proteinExistence type="inferred from homology"/>
<keyword evidence="15" id="KW-1185">Reference proteome</keyword>
<evidence type="ECO:0000259" key="11">
    <source>
        <dbReference type="Pfam" id="PF00712"/>
    </source>
</evidence>
<dbReference type="InterPro" id="IPR001001">
    <property type="entry name" value="DNA_polIII_beta"/>
</dbReference>
<evidence type="ECO:0000259" key="12">
    <source>
        <dbReference type="Pfam" id="PF02767"/>
    </source>
</evidence>
<dbReference type="AlphaFoldDB" id="A0A4R7UE97"/>
<dbReference type="GO" id="GO:0008408">
    <property type="term" value="F:3'-5' exonuclease activity"/>
    <property type="evidence" value="ECO:0007669"/>
    <property type="project" value="InterPro"/>
</dbReference>
<evidence type="ECO:0000313" key="15">
    <source>
        <dbReference type="Proteomes" id="UP000295757"/>
    </source>
</evidence>
<feature type="domain" description="DNA polymerase III beta sliding clamp central" evidence="12">
    <location>
        <begin position="132"/>
        <end position="239"/>
    </location>
</feature>
<keyword evidence="5" id="KW-0963">Cytoplasm</keyword>
<dbReference type="CDD" id="cd00140">
    <property type="entry name" value="beta_clamp"/>
    <property type="match status" value="1"/>
</dbReference>
<feature type="domain" description="DNA polymerase III beta sliding clamp C-terminal" evidence="13">
    <location>
        <begin position="257"/>
        <end position="369"/>
    </location>
</feature>
<name>A0A4R7UE97_9BACT</name>
<keyword evidence="9" id="KW-0239">DNA-directed DNA polymerase</keyword>
<evidence type="ECO:0000256" key="5">
    <source>
        <dbReference type="ARBA" id="ARBA00022490"/>
    </source>
</evidence>
<dbReference type="SMART" id="SM00480">
    <property type="entry name" value="POL3Bc"/>
    <property type="match status" value="1"/>
</dbReference>
<evidence type="ECO:0000256" key="3">
    <source>
        <dbReference type="ARBA" id="ARBA00010752"/>
    </source>
</evidence>
<dbReference type="Gene3D" id="3.10.150.10">
    <property type="entry name" value="DNA Polymerase III, subunit A, domain 2"/>
    <property type="match status" value="1"/>
</dbReference>
<evidence type="ECO:0000256" key="4">
    <source>
        <dbReference type="ARBA" id="ARBA00011400"/>
    </source>
</evidence>
<evidence type="ECO:0000256" key="7">
    <source>
        <dbReference type="ARBA" id="ARBA00022695"/>
    </source>
</evidence>
<comment type="function">
    <text evidence="1">Confers DNA tethering and processivity to DNA polymerases and other proteins. Acts as a clamp, forming a ring around DNA (a reaction catalyzed by the clamp-loading complex) which diffuses in an ATP-independent manner freely and bidirectionally along dsDNA. Initially characterized for its ability to contact the catalytic subunit of DNA polymerase III (Pol III), a complex, multichain enzyme responsible for most of the replicative synthesis in bacteria; Pol III exhibits 3'-5' exonuclease proofreading activity. The beta chain is required for initiation of replication as well as for processivity of DNA replication.</text>
</comment>
<dbReference type="InterPro" id="IPR022635">
    <property type="entry name" value="DNA_polIII_beta_C"/>
</dbReference>
<sequence>MKFIISKKIIDQSIDFLSLFNDSNDVYVPFRGILFKINSENLTLISAKNNLAARKIIRIDEKNLTVEEPGIFLLNSSLLKNIIKKFDDKITFQSIGQNIKIFDKNTKYTLTTLDADRYPFINFDLQKNKFTVNSRKFENTINNVFISTNQNTERNNGLLYKCINIKSNKNKEIRMTATDSFRLSSEVFKINEEINLDVSVEAKNLKKLFMKDMPEEVTFFYDEEKIGVLYKDIVIHSNLSKLTYLNIDNFIKPIYSKSLVINRDEFLKLINKVVFYNSDKIRRLQFNISKEELKLSFEVPEIGISNASTSNIMYNGEILDIDLDFQFIKDAVSVFPNGNIHLNISESNDRIYVLANNNESHIQLITPIRRY</sequence>
<evidence type="ECO:0000256" key="9">
    <source>
        <dbReference type="ARBA" id="ARBA00022932"/>
    </source>
</evidence>
<dbReference type="PANTHER" id="PTHR30478:SF0">
    <property type="entry name" value="BETA SLIDING CLAMP"/>
    <property type="match status" value="1"/>
</dbReference>
<keyword evidence="7" id="KW-0548">Nucleotidyltransferase</keyword>
<evidence type="ECO:0000256" key="1">
    <source>
        <dbReference type="ARBA" id="ARBA00002266"/>
    </source>
</evidence>
<evidence type="ECO:0000313" key="14">
    <source>
        <dbReference type="EMBL" id="TDV24396.1"/>
    </source>
</evidence>
<dbReference type="Pfam" id="PF02768">
    <property type="entry name" value="DNA_pol3_beta_3"/>
    <property type="match status" value="1"/>
</dbReference>
<keyword evidence="8" id="KW-0235">DNA replication</keyword>
<evidence type="ECO:0000256" key="10">
    <source>
        <dbReference type="ARBA" id="ARBA00023125"/>
    </source>
</evidence>
<dbReference type="GO" id="GO:0005737">
    <property type="term" value="C:cytoplasm"/>
    <property type="evidence" value="ECO:0007669"/>
    <property type="project" value="UniProtKB-SubCell"/>
</dbReference>
<evidence type="ECO:0000256" key="6">
    <source>
        <dbReference type="ARBA" id="ARBA00022679"/>
    </source>
</evidence>
<dbReference type="GO" id="GO:0009360">
    <property type="term" value="C:DNA polymerase III complex"/>
    <property type="evidence" value="ECO:0007669"/>
    <property type="project" value="InterPro"/>
</dbReference>
<dbReference type="GO" id="GO:0003887">
    <property type="term" value="F:DNA-directed DNA polymerase activity"/>
    <property type="evidence" value="ECO:0007669"/>
    <property type="project" value="UniProtKB-KW"/>
</dbReference>
<keyword evidence="6" id="KW-0808">Transferase</keyword>
<dbReference type="GO" id="GO:0003677">
    <property type="term" value="F:DNA binding"/>
    <property type="evidence" value="ECO:0007669"/>
    <property type="project" value="UniProtKB-KW"/>
</dbReference>
<protein>
    <submittedName>
        <fullName evidence="14">DNA polymerase-3 subunit beta</fullName>
    </submittedName>
</protein>